<evidence type="ECO:0000256" key="3">
    <source>
        <dbReference type="ARBA" id="ARBA00022989"/>
    </source>
</evidence>
<keyword evidence="3 5" id="KW-1133">Transmembrane helix</keyword>
<keyword evidence="6" id="KW-0489">Methyltransferase</keyword>
<keyword evidence="4 5" id="KW-0472">Membrane</keyword>
<protein>
    <submittedName>
        <fullName evidence="6">Protein-S-isoprenylcysteine O-methyltransferase Ste14</fullName>
    </submittedName>
</protein>
<reference evidence="6 7" key="1">
    <citation type="submission" date="2019-03" db="EMBL/GenBank/DDBJ databases">
        <title>Genomic Encyclopedia of Type Strains, Phase IV (KMG-IV): sequencing the most valuable type-strain genomes for metagenomic binning, comparative biology and taxonomic classification.</title>
        <authorList>
            <person name="Goeker M."/>
        </authorList>
    </citation>
    <scope>NUCLEOTIDE SEQUENCE [LARGE SCALE GENOMIC DNA]</scope>
    <source>
        <strain evidence="6 7">DSM 28679</strain>
    </source>
</reference>
<feature type="transmembrane region" description="Helical" evidence="5">
    <location>
        <begin position="89"/>
        <end position="111"/>
    </location>
</feature>
<dbReference type="InterPro" id="IPR007318">
    <property type="entry name" value="Phopholipid_MeTrfase"/>
</dbReference>
<sequence length="151" mass="17563">MQRPYFVVPAPVLFVAIGGIAALLGHLWPMPLPAEIGWWYGGWFLVDVGMVLLLWTVWLMLWRKTTLNPYGKPQQLLCEGPFRVSRNPLYVALLVIYLGVGLLTANLWWLMLFPLLVLLLQFGIVRHEEVLLQKHFGADYSRYCKKVRRWL</sequence>
<dbReference type="Gene3D" id="1.20.120.1630">
    <property type="match status" value="1"/>
</dbReference>
<dbReference type="OrthoDB" id="9811969at2"/>
<dbReference type="AlphaFoldDB" id="A0A4R6TTZ3"/>
<evidence type="ECO:0000256" key="4">
    <source>
        <dbReference type="ARBA" id="ARBA00023136"/>
    </source>
</evidence>
<name>A0A4R6TTZ3_9GAMM</name>
<dbReference type="EMBL" id="SNYK01000010">
    <property type="protein sequence ID" value="TDQ36801.1"/>
    <property type="molecule type" value="Genomic_DNA"/>
</dbReference>
<feature type="transmembrane region" description="Helical" evidence="5">
    <location>
        <begin position="40"/>
        <end position="62"/>
    </location>
</feature>
<evidence type="ECO:0000313" key="7">
    <source>
        <dbReference type="Proteomes" id="UP000294575"/>
    </source>
</evidence>
<evidence type="ECO:0000313" key="6">
    <source>
        <dbReference type="EMBL" id="TDQ36801.1"/>
    </source>
</evidence>
<dbReference type="InterPro" id="IPR052527">
    <property type="entry name" value="Metal_cation-efflux_comp"/>
</dbReference>
<comment type="caution">
    <text evidence="6">The sequence shown here is derived from an EMBL/GenBank/DDBJ whole genome shotgun (WGS) entry which is preliminary data.</text>
</comment>
<organism evidence="6 7">
    <name type="scientific">Thiopseudomonas denitrificans</name>
    <dbReference type="NCBI Taxonomy" id="1501432"/>
    <lineage>
        <taxon>Bacteria</taxon>
        <taxon>Pseudomonadati</taxon>
        <taxon>Pseudomonadota</taxon>
        <taxon>Gammaproteobacteria</taxon>
        <taxon>Pseudomonadales</taxon>
        <taxon>Pseudomonadaceae</taxon>
        <taxon>Thiopseudomonas</taxon>
    </lineage>
</organism>
<feature type="transmembrane region" description="Helical" evidence="5">
    <location>
        <begin position="7"/>
        <end position="28"/>
    </location>
</feature>
<evidence type="ECO:0000256" key="5">
    <source>
        <dbReference type="SAM" id="Phobius"/>
    </source>
</evidence>
<evidence type="ECO:0000256" key="1">
    <source>
        <dbReference type="ARBA" id="ARBA00004127"/>
    </source>
</evidence>
<evidence type="ECO:0000256" key="2">
    <source>
        <dbReference type="ARBA" id="ARBA00022692"/>
    </source>
</evidence>
<dbReference type="PANTHER" id="PTHR43847:SF1">
    <property type="entry name" value="BLL3993 PROTEIN"/>
    <property type="match status" value="1"/>
</dbReference>
<dbReference type="GO" id="GO:0032259">
    <property type="term" value="P:methylation"/>
    <property type="evidence" value="ECO:0007669"/>
    <property type="project" value="UniProtKB-KW"/>
</dbReference>
<dbReference type="Proteomes" id="UP000294575">
    <property type="component" value="Unassembled WGS sequence"/>
</dbReference>
<proteinExistence type="predicted"/>
<comment type="subcellular location">
    <subcellularLocation>
        <location evidence="1">Endomembrane system</location>
        <topology evidence="1">Multi-pass membrane protein</topology>
    </subcellularLocation>
</comment>
<keyword evidence="7" id="KW-1185">Reference proteome</keyword>
<dbReference type="Pfam" id="PF04191">
    <property type="entry name" value="PEMT"/>
    <property type="match status" value="1"/>
</dbReference>
<dbReference type="GO" id="GO:0012505">
    <property type="term" value="C:endomembrane system"/>
    <property type="evidence" value="ECO:0007669"/>
    <property type="project" value="UniProtKB-SubCell"/>
</dbReference>
<dbReference type="PANTHER" id="PTHR43847">
    <property type="entry name" value="BLL3993 PROTEIN"/>
    <property type="match status" value="1"/>
</dbReference>
<dbReference type="GO" id="GO:0008168">
    <property type="term" value="F:methyltransferase activity"/>
    <property type="evidence" value="ECO:0007669"/>
    <property type="project" value="UniProtKB-KW"/>
</dbReference>
<dbReference type="RefSeq" id="WP_101497636.1">
    <property type="nucleotide sequence ID" value="NZ_LNJZ01000009.1"/>
</dbReference>
<keyword evidence="2 5" id="KW-0812">Transmembrane</keyword>
<accession>A0A4R6TTZ3</accession>
<keyword evidence="6" id="KW-0808">Transferase</keyword>
<gene>
    <name evidence="6" type="ORF">DFQ45_11013</name>
</gene>